<dbReference type="RefSeq" id="WP_211534183.1">
    <property type="nucleotide sequence ID" value="NZ_CP058560.1"/>
</dbReference>
<dbReference type="AlphaFoldDB" id="A0A8T8KG49"/>
<protein>
    <submittedName>
        <fullName evidence="2">SDR family oxidoreductase</fullName>
    </submittedName>
</protein>
<dbReference type="EMBL" id="CP058560">
    <property type="protein sequence ID" value="QUH24261.1"/>
    <property type="molecule type" value="Genomic_DNA"/>
</dbReference>
<accession>A0A8T8KG49</accession>
<evidence type="ECO:0000313" key="2">
    <source>
        <dbReference type="EMBL" id="QUH24261.1"/>
    </source>
</evidence>
<dbReference type="Gene3D" id="3.40.50.720">
    <property type="entry name" value="NAD(P)-binding Rossmann-like Domain"/>
    <property type="match status" value="1"/>
</dbReference>
<dbReference type="Gene3D" id="3.90.25.10">
    <property type="entry name" value="UDP-galactose 4-epimerase, domain 1"/>
    <property type="match status" value="1"/>
</dbReference>
<sequence>MKNKKIAVTGGLGFIGSHLVEELCTDNLVVVVDNESTGSMDNIKHLQDGFIDLDLGDINEIDLEATFDGCDYVFHQAALPSVPRSIKDPLKSNEANVTGTLKVLISARDAGVKKVVFASSSSVYGDTPILPKVEDMPVNPKSPYAVTKATGEYYCKVFEEVYGLKTASLRYFNVFGPRQDPESQYAAVIPKFIQKMLKGEKPVIFGDGEQSRDFTFIKNVVEANILAAQSQKGGVFNVACGRRFTLNELVEYLNEILNTALEAEYAKPRSGDIKHSLADIERARSLGYNPQGDFKEELEQTAEHFL</sequence>
<proteinExistence type="predicted"/>
<reference evidence="2" key="1">
    <citation type="submission" date="2020-07" db="EMBL/GenBank/DDBJ databases">
        <title>Methanobacterium. sp. MethCan genome.</title>
        <authorList>
            <person name="Postec A."/>
            <person name="Quemeneur M."/>
        </authorList>
    </citation>
    <scope>NUCLEOTIDE SEQUENCE</scope>
    <source>
        <strain evidence="2">MethCAN</strain>
    </source>
</reference>
<feature type="domain" description="NAD-dependent epimerase/dehydratase" evidence="1">
    <location>
        <begin position="6"/>
        <end position="239"/>
    </location>
</feature>
<dbReference type="CDD" id="cd05256">
    <property type="entry name" value="UDP_AE_SDR_e"/>
    <property type="match status" value="1"/>
</dbReference>
<dbReference type="InterPro" id="IPR001509">
    <property type="entry name" value="Epimerase_deHydtase"/>
</dbReference>
<dbReference type="GeneID" id="64819441"/>
<dbReference type="SUPFAM" id="SSF51735">
    <property type="entry name" value="NAD(P)-binding Rossmann-fold domains"/>
    <property type="match status" value="1"/>
</dbReference>
<keyword evidence="3" id="KW-1185">Reference proteome</keyword>
<dbReference type="OrthoDB" id="4907at2157"/>
<dbReference type="Proteomes" id="UP000681041">
    <property type="component" value="Chromosome"/>
</dbReference>
<evidence type="ECO:0000259" key="1">
    <source>
        <dbReference type="Pfam" id="PF01370"/>
    </source>
</evidence>
<evidence type="ECO:0000313" key="3">
    <source>
        <dbReference type="Proteomes" id="UP000681041"/>
    </source>
</evidence>
<name>A0A8T8KG49_9EURY</name>
<dbReference type="KEGG" id="meme:HYG87_01715"/>
<dbReference type="InterPro" id="IPR036291">
    <property type="entry name" value="NAD(P)-bd_dom_sf"/>
</dbReference>
<organism evidence="2 3">
    <name type="scientific">Methanobacterium alkalithermotolerans</name>
    <dbReference type="NCBI Taxonomy" id="2731220"/>
    <lineage>
        <taxon>Archaea</taxon>
        <taxon>Methanobacteriati</taxon>
        <taxon>Methanobacteriota</taxon>
        <taxon>Methanomada group</taxon>
        <taxon>Methanobacteria</taxon>
        <taxon>Methanobacteriales</taxon>
        <taxon>Methanobacteriaceae</taxon>
        <taxon>Methanobacterium</taxon>
    </lineage>
</organism>
<dbReference type="PANTHER" id="PTHR43245:SF13">
    <property type="entry name" value="UDP-D-APIOSE_UDP-D-XYLOSE SYNTHASE 2"/>
    <property type="match status" value="1"/>
</dbReference>
<gene>
    <name evidence="2" type="ORF">HYG87_01715</name>
</gene>
<dbReference type="Pfam" id="PF01370">
    <property type="entry name" value="Epimerase"/>
    <property type="match status" value="1"/>
</dbReference>
<dbReference type="InterPro" id="IPR050177">
    <property type="entry name" value="Lipid_A_modif_metabolic_enz"/>
</dbReference>
<dbReference type="PANTHER" id="PTHR43245">
    <property type="entry name" value="BIFUNCTIONAL POLYMYXIN RESISTANCE PROTEIN ARNA"/>
    <property type="match status" value="1"/>
</dbReference>